<feature type="domain" description="Recombinase" evidence="3">
    <location>
        <begin position="163"/>
        <end position="294"/>
    </location>
</feature>
<dbReference type="STRING" id="1533.SAMN05443638_11636"/>
<dbReference type="InterPro" id="IPR038109">
    <property type="entry name" value="DNA_bind_recomb_sf"/>
</dbReference>
<dbReference type="InterPro" id="IPR050639">
    <property type="entry name" value="SSR_resolvase"/>
</dbReference>
<dbReference type="PROSITE" id="PS51736">
    <property type="entry name" value="RECOMBINASES_3"/>
    <property type="match status" value="1"/>
</dbReference>
<dbReference type="PANTHER" id="PTHR30461:SF23">
    <property type="entry name" value="DNA RECOMBINASE-RELATED"/>
    <property type="match status" value="1"/>
</dbReference>
<organism evidence="4 5">
    <name type="scientific">Clostridium fallax</name>
    <dbReference type="NCBI Taxonomy" id="1533"/>
    <lineage>
        <taxon>Bacteria</taxon>
        <taxon>Bacillati</taxon>
        <taxon>Bacillota</taxon>
        <taxon>Clostridia</taxon>
        <taxon>Eubacteriales</taxon>
        <taxon>Clostridiaceae</taxon>
        <taxon>Clostridium</taxon>
    </lineage>
</organism>
<keyword evidence="1" id="KW-0175">Coiled coil</keyword>
<dbReference type="Pfam" id="PF07508">
    <property type="entry name" value="Recombinase"/>
    <property type="match status" value="1"/>
</dbReference>
<dbReference type="GO" id="GO:0000150">
    <property type="term" value="F:DNA strand exchange activity"/>
    <property type="evidence" value="ECO:0007669"/>
    <property type="project" value="InterPro"/>
</dbReference>
<evidence type="ECO:0000313" key="4">
    <source>
        <dbReference type="EMBL" id="SHE89385.1"/>
    </source>
</evidence>
<dbReference type="InterPro" id="IPR006119">
    <property type="entry name" value="Resolv_N"/>
</dbReference>
<reference evidence="4 5" key="1">
    <citation type="submission" date="2016-11" db="EMBL/GenBank/DDBJ databases">
        <authorList>
            <person name="Jaros S."/>
            <person name="Januszkiewicz K."/>
            <person name="Wedrychowicz H."/>
        </authorList>
    </citation>
    <scope>NUCLEOTIDE SEQUENCE [LARGE SCALE GENOMIC DNA]</scope>
    <source>
        <strain evidence="4 5">DSM 2631</strain>
    </source>
</reference>
<dbReference type="InterPro" id="IPR011109">
    <property type="entry name" value="DNA_bind_recombinase_dom"/>
</dbReference>
<gene>
    <name evidence="4" type="ORF">SAMN05443638_11636</name>
</gene>
<dbReference type="OrthoDB" id="65783at2"/>
<dbReference type="Proteomes" id="UP000184035">
    <property type="component" value="Unassembled WGS sequence"/>
</dbReference>
<evidence type="ECO:0000259" key="3">
    <source>
        <dbReference type="PROSITE" id="PS51737"/>
    </source>
</evidence>
<dbReference type="SUPFAM" id="SSF53041">
    <property type="entry name" value="Resolvase-like"/>
    <property type="match status" value="1"/>
</dbReference>
<sequence length="501" mass="58584">MNIAIYLRKSRADEELEKTLGEGETLSKHRKALLKFAKEKNLDVIEVKEEIVSGESLFFRPKMLELLKEVENNLYDGVLVMDMQRLGRGDMEDQGIILKTFKNSHTKIITPQKTYNLDNDFDEEYTEFEAFMSRKELKMINRRMQGGRVRSVEDGNYIATNPPLGYDIDFINKARTLKINPYESEIIKLIFNMYIDGNGATSISNKLNSLGYKTKANNKFGPSSILSIIKNPIYIGKITWKKKEIKKSPSPYKLKDTRTRDKSEWIIVEGKHSPIIDSNIFNKAQQILNNKYHVPYQIINNPVNPMAGLIICGICNKKMSMRNLRGIYRLLCTNKCGNKSVRFEYVEKSLLDSLEKYTEKYKASIKNNTKKDFDKFYRKHLQSLKKELQGLKKQKLNLFNLLERGIYSDEVFLERSKNIDIRILNTEKEILNLNKQIEKENKFNNEDIIKFENIIKAYKSTTDIKKKNNLLKSILFKIEYVKNSNQKNNDFEIKIFPKLIH</sequence>
<dbReference type="RefSeq" id="WP_072896401.1">
    <property type="nucleotide sequence ID" value="NZ_FQVM01000016.1"/>
</dbReference>
<dbReference type="Gene3D" id="3.40.50.1390">
    <property type="entry name" value="Resolvase, N-terminal catalytic domain"/>
    <property type="match status" value="1"/>
</dbReference>
<evidence type="ECO:0000256" key="1">
    <source>
        <dbReference type="SAM" id="Coils"/>
    </source>
</evidence>
<keyword evidence="5" id="KW-1185">Reference proteome</keyword>
<dbReference type="EMBL" id="FQVM01000016">
    <property type="protein sequence ID" value="SHE89385.1"/>
    <property type="molecule type" value="Genomic_DNA"/>
</dbReference>
<dbReference type="PANTHER" id="PTHR30461">
    <property type="entry name" value="DNA-INVERTASE FROM LAMBDOID PROPHAGE"/>
    <property type="match status" value="1"/>
</dbReference>
<dbReference type="CDD" id="cd00338">
    <property type="entry name" value="Ser_Recombinase"/>
    <property type="match status" value="1"/>
</dbReference>
<name>A0A1M4X7J5_9CLOT</name>
<protein>
    <submittedName>
        <fullName evidence="4">Site-specific DNA recombinase</fullName>
    </submittedName>
</protein>
<dbReference type="PROSITE" id="PS51737">
    <property type="entry name" value="RECOMBINASE_DNA_BIND"/>
    <property type="match status" value="1"/>
</dbReference>
<evidence type="ECO:0000313" key="5">
    <source>
        <dbReference type="Proteomes" id="UP000184035"/>
    </source>
</evidence>
<dbReference type="InterPro" id="IPR036162">
    <property type="entry name" value="Resolvase-like_N_sf"/>
</dbReference>
<dbReference type="AlphaFoldDB" id="A0A1M4X7J5"/>
<dbReference type="Pfam" id="PF00239">
    <property type="entry name" value="Resolvase"/>
    <property type="match status" value="1"/>
</dbReference>
<accession>A0A1M4X7J5</accession>
<proteinExistence type="predicted"/>
<dbReference type="SMART" id="SM00857">
    <property type="entry name" value="Resolvase"/>
    <property type="match status" value="1"/>
</dbReference>
<feature type="coiled-coil region" evidence="1">
    <location>
        <begin position="374"/>
        <end position="401"/>
    </location>
</feature>
<dbReference type="GO" id="GO:0003677">
    <property type="term" value="F:DNA binding"/>
    <property type="evidence" value="ECO:0007669"/>
    <property type="project" value="InterPro"/>
</dbReference>
<feature type="domain" description="Resolvase/invertase-type recombinase catalytic" evidence="2">
    <location>
        <begin position="2"/>
        <end position="155"/>
    </location>
</feature>
<dbReference type="Gene3D" id="3.90.1750.20">
    <property type="entry name" value="Putative Large Serine Recombinase, Chain B, Domain 2"/>
    <property type="match status" value="1"/>
</dbReference>
<evidence type="ECO:0000259" key="2">
    <source>
        <dbReference type="PROSITE" id="PS51736"/>
    </source>
</evidence>